<protein>
    <submittedName>
        <fullName evidence="1">Uncharacterized protein</fullName>
    </submittedName>
</protein>
<sequence length="58" mass="6054">MGGRCEPLDFPGAIHYDSLGRRLQAPLGGSGKAAAALFCRSSDAVDEAVTVTKKARYA</sequence>
<accession>A0A0A9B210</accession>
<proteinExistence type="predicted"/>
<dbReference type="AlphaFoldDB" id="A0A0A9B210"/>
<name>A0A0A9B210_ARUDO</name>
<reference evidence="1" key="2">
    <citation type="journal article" date="2015" name="Data Brief">
        <title>Shoot transcriptome of the giant reed, Arundo donax.</title>
        <authorList>
            <person name="Barrero R.A."/>
            <person name="Guerrero F.D."/>
            <person name="Moolhuijzen P."/>
            <person name="Goolsby J.A."/>
            <person name="Tidwell J."/>
            <person name="Bellgard S.E."/>
            <person name="Bellgard M.I."/>
        </authorList>
    </citation>
    <scope>NUCLEOTIDE SEQUENCE</scope>
    <source>
        <tissue evidence="1">Shoot tissue taken approximately 20 cm above the soil surface</tissue>
    </source>
</reference>
<evidence type="ECO:0000313" key="1">
    <source>
        <dbReference type="EMBL" id="JAD58024.1"/>
    </source>
</evidence>
<organism evidence="1">
    <name type="scientific">Arundo donax</name>
    <name type="common">Giant reed</name>
    <name type="synonym">Donax arundinaceus</name>
    <dbReference type="NCBI Taxonomy" id="35708"/>
    <lineage>
        <taxon>Eukaryota</taxon>
        <taxon>Viridiplantae</taxon>
        <taxon>Streptophyta</taxon>
        <taxon>Embryophyta</taxon>
        <taxon>Tracheophyta</taxon>
        <taxon>Spermatophyta</taxon>
        <taxon>Magnoliopsida</taxon>
        <taxon>Liliopsida</taxon>
        <taxon>Poales</taxon>
        <taxon>Poaceae</taxon>
        <taxon>PACMAD clade</taxon>
        <taxon>Arundinoideae</taxon>
        <taxon>Arundineae</taxon>
        <taxon>Arundo</taxon>
    </lineage>
</organism>
<reference evidence="1" key="1">
    <citation type="submission" date="2014-09" db="EMBL/GenBank/DDBJ databases">
        <authorList>
            <person name="Magalhaes I.L.F."/>
            <person name="Oliveira U."/>
            <person name="Santos F.R."/>
            <person name="Vidigal T.H.D.A."/>
            <person name="Brescovit A.D."/>
            <person name="Santos A.J."/>
        </authorList>
    </citation>
    <scope>NUCLEOTIDE SEQUENCE</scope>
    <source>
        <tissue evidence="1">Shoot tissue taken approximately 20 cm above the soil surface</tissue>
    </source>
</reference>
<dbReference type="EMBL" id="GBRH01239871">
    <property type="protein sequence ID" value="JAD58024.1"/>
    <property type="molecule type" value="Transcribed_RNA"/>
</dbReference>